<accession>A0A5E8BWL1</accession>
<protein>
    <recommendedName>
        <fullName evidence="2">Potassium channel tetramerisation-type BTB domain-containing protein</fullName>
    </recommendedName>
</protein>
<feature type="compositionally biased region" description="Polar residues" evidence="1">
    <location>
        <begin position="466"/>
        <end position="475"/>
    </location>
</feature>
<evidence type="ECO:0000313" key="4">
    <source>
        <dbReference type="Proteomes" id="UP000398389"/>
    </source>
</evidence>
<keyword evidence="4" id="KW-1185">Reference proteome</keyword>
<dbReference type="InterPro" id="IPR011333">
    <property type="entry name" value="SKP1/BTB/POZ_sf"/>
</dbReference>
<dbReference type="InterPro" id="IPR003131">
    <property type="entry name" value="T1-type_BTB"/>
</dbReference>
<dbReference type="Pfam" id="PF02214">
    <property type="entry name" value="BTB_2"/>
    <property type="match status" value="1"/>
</dbReference>
<name>A0A5E8BWL1_9ASCO</name>
<feature type="region of interest" description="Disordered" evidence="1">
    <location>
        <begin position="445"/>
        <end position="475"/>
    </location>
</feature>
<dbReference type="AlphaFoldDB" id="A0A5E8BWL1"/>
<feature type="domain" description="Potassium channel tetramerisation-type BTB" evidence="2">
    <location>
        <begin position="57"/>
        <end position="142"/>
    </location>
</feature>
<dbReference type="Proteomes" id="UP000398389">
    <property type="component" value="Unassembled WGS sequence"/>
</dbReference>
<evidence type="ECO:0000256" key="1">
    <source>
        <dbReference type="SAM" id="MobiDB-lite"/>
    </source>
</evidence>
<evidence type="ECO:0000313" key="3">
    <source>
        <dbReference type="EMBL" id="VVT55074.1"/>
    </source>
</evidence>
<sequence length="518" mass="57627">MASSSSSASILDPPTEQDLEDAYRAVPASARTGTIDKPTGSFDPRIPDILPHEQVFQIQVGERLFKLSGASLSSDAPSYFTTYFLKHRDVPAHSAPTLYIDRSPRVFELIVSHLQGYYVVPESDVEFVYLLLDANYFHLPRLTRQLATAEIFVRIGSKGFRISRNIFSGPGDSPNFFSLGFSTFFGSEISPPSKTFKRPPPVAPPTVPHRSGDLFRDLLVVLQGSQLKIRDDDHRARLLSECRYYRFLGLEQRLVAHAIRTNRVRQTTEIVIGLPDVRPKTAKFKEVARALIPRSSMELINNTPTLLAKLQETVDLKAPPLPKIYTIFYRRPYIDSEDRELVVQVKGTDCEFKEIAGLFKTQGQWEVVFYDAAARQMAALVQAAVTAANAPLDEDGIAIKQEDGAPALTPDVGAPLSDQVTVPRAPRGGYYVCADNASILLNGKLVDPVDPDSSSRKRPRTDSGGEESNSNIPSGSIQMLLSRSQWRIIHVQNLVMLELLRAEGHCGQRFINTTRDFI</sequence>
<dbReference type="PANTHER" id="PTHR31758">
    <property type="entry name" value="BTB/POZ DOMAIN-CONTAINING PROTEIN YLR108C"/>
    <property type="match status" value="1"/>
</dbReference>
<dbReference type="OrthoDB" id="2414723at2759"/>
<dbReference type="RefSeq" id="XP_031855020.1">
    <property type="nucleotide sequence ID" value="XM_031999129.1"/>
</dbReference>
<dbReference type="GO" id="GO:0051260">
    <property type="term" value="P:protein homooligomerization"/>
    <property type="evidence" value="ECO:0007669"/>
    <property type="project" value="InterPro"/>
</dbReference>
<dbReference type="SUPFAM" id="SSF54695">
    <property type="entry name" value="POZ domain"/>
    <property type="match status" value="1"/>
</dbReference>
<dbReference type="PANTHER" id="PTHR31758:SF2">
    <property type="entry name" value="BTB_POZ DOMAIN-CONTAINING PROTEIN YLR108C"/>
    <property type="match status" value="1"/>
</dbReference>
<reference evidence="3 4" key="1">
    <citation type="submission" date="2019-09" db="EMBL/GenBank/DDBJ databases">
        <authorList>
            <person name="Brejova B."/>
        </authorList>
    </citation>
    <scope>NUCLEOTIDE SEQUENCE [LARGE SCALE GENOMIC DNA]</scope>
</reference>
<dbReference type="Gene3D" id="3.30.710.10">
    <property type="entry name" value="Potassium Channel Kv1.1, Chain A"/>
    <property type="match status" value="2"/>
</dbReference>
<dbReference type="GeneID" id="43583229"/>
<proteinExistence type="predicted"/>
<gene>
    <name evidence="3" type="ORF">SAPINGB_P004414</name>
</gene>
<evidence type="ECO:0000259" key="2">
    <source>
        <dbReference type="Pfam" id="PF02214"/>
    </source>
</evidence>
<dbReference type="EMBL" id="CABVLU010000003">
    <property type="protein sequence ID" value="VVT55074.1"/>
    <property type="molecule type" value="Genomic_DNA"/>
</dbReference>
<organism evidence="3 4">
    <name type="scientific">Magnusiomyces paraingens</name>
    <dbReference type="NCBI Taxonomy" id="2606893"/>
    <lineage>
        <taxon>Eukaryota</taxon>
        <taxon>Fungi</taxon>
        <taxon>Dikarya</taxon>
        <taxon>Ascomycota</taxon>
        <taxon>Saccharomycotina</taxon>
        <taxon>Dipodascomycetes</taxon>
        <taxon>Dipodascales</taxon>
        <taxon>Dipodascaceae</taxon>
        <taxon>Magnusiomyces</taxon>
    </lineage>
</organism>
<feature type="region of interest" description="Disordered" evidence="1">
    <location>
        <begin position="1"/>
        <end position="43"/>
    </location>
</feature>